<name>A0A223G024_9CAUD</name>
<accession>A0A223G024</accession>
<dbReference type="EMBL" id="MF347639">
    <property type="protein sequence ID" value="AST15351.1"/>
    <property type="molecule type" value="Genomic_DNA"/>
</dbReference>
<dbReference type="OrthoDB" id="17455at10239"/>
<proteinExistence type="predicted"/>
<evidence type="ECO:0000313" key="1">
    <source>
        <dbReference type="EMBL" id="AST15351.1"/>
    </source>
</evidence>
<evidence type="ECO:0000313" key="2">
    <source>
        <dbReference type="Proteomes" id="UP000223033"/>
    </source>
</evidence>
<protein>
    <submittedName>
        <fullName evidence="1">Uncharacterized protein</fullName>
    </submittedName>
</protein>
<dbReference type="Proteomes" id="UP000223033">
    <property type="component" value="Segment"/>
</dbReference>
<gene>
    <name evidence="1" type="ORF">SEA_SAMISTI12_131</name>
</gene>
<reference evidence="1 2" key="1">
    <citation type="submission" date="2017-06" db="EMBL/GenBank/DDBJ databases">
        <authorList>
            <person name="Aguayo I.A."/>
            <person name="Aziz R.M."/>
            <person name="Espinoza L.A."/>
            <person name="Farooq A."/>
            <person name="Garcia C."/>
            <person name="Ibrahim S.M."/>
            <person name="Malik M.A."/>
            <person name="Martinez A."/>
            <person name="Xavier K.T."/>
            <person name="Yao A.B."/>
            <person name="Bhuiyan S."/>
            <person name="Donegan-Quick R.H."/>
            <person name="Allen M.S."/>
            <person name="Hughes L.E."/>
            <person name="Garlena R.A."/>
            <person name="Russell D.A."/>
            <person name="Pope W.H."/>
            <person name="Jacobs-Sera D."/>
            <person name="Hendrix R.W."/>
            <person name="Hatfull G.F."/>
        </authorList>
    </citation>
    <scope>NUCLEOTIDE SEQUENCE [LARGE SCALE GENOMIC DNA]</scope>
</reference>
<keyword evidence="2" id="KW-1185">Reference proteome</keyword>
<sequence>MTDNLFGRTLKGEVQAEDSWPHQDDTKILIDKLDELLAMEHVSAVRWDQYTPSFNDGEPCRFGTHAAYVRLDGLTAGEEGFETNEEEWYDEDEEIFLSSYDLYTYPTREDGTVDYGEHVYEIQGIPTKEIKTKLEEFESLLDNKAHYVWLMKTFGDPARVTATDGEFEVEFCEHE</sequence>
<organism evidence="1 2">
    <name type="scientific">Streptomyces phage Samisti12</name>
    <dbReference type="NCBI Taxonomy" id="2023995"/>
    <lineage>
        <taxon>Viruses</taxon>
        <taxon>Duplodnaviria</taxon>
        <taxon>Heunggongvirae</taxon>
        <taxon>Uroviricota</taxon>
        <taxon>Caudoviricetes</taxon>
        <taxon>Stanwilliamsviridae</taxon>
        <taxon>Boydwoodruffvirinae</taxon>
        <taxon>Samistivirus</taxon>
        <taxon>Samistivirus samisti12</taxon>
    </lineage>
</organism>